<dbReference type="Pfam" id="PF00227">
    <property type="entry name" value="Proteasome"/>
    <property type="match status" value="1"/>
</dbReference>
<dbReference type="PANTHER" id="PTHR32194:SF2">
    <property type="entry name" value="PROTEASOME SUBUNIT BETA TYPE-1"/>
    <property type="match status" value="1"/>
</dbReference>
<dbReference type="GO" id="GO:0005839">
    <property type="term" value="C:proteasome core complex"/>
    <property type="evidence" value="ECO:0007669"/>
    <property type="project" value="InterPro"/>
</dbReference>
<dbReference type="InterPro" id="IPR029055">
    <property type="entry name" value="Ntn_hydrolases_N"/>
</dbReference>
<dbReference type="FunCoup" id="E2BY51">
    <property type="interactions" value="1362"/>
</dbReference>
<dbReference type="AlphaFoldDB" id="E2BY51"/>
<dbReference type="InterPro" id="IPR001353">
    <property type="entry name" value="Proteasome_sua/b"/>
</dbReference>
<dbReference type="KEGG" id="hst:105187854"/>
<dbReference type="PROSITE" id="PS00854">
    <property type="entry name" value="PROTEASOME_BETA_1"/>
    <property type="match status" value="1"/>
</dbReference>
<dbReference type="PROSITE" id="PS51476">
    <property type="entry name" value="PROTEASOME_BETA_2"/>
    <property type="match status" value="1"/>
</dbReference>
<comment type="subunit">
    <text evidence="6">The 26S proteasome consists of a 20S proteasome core and two 19S regulatory subunits. The 20S proteasome core is composed of 28 subunits that are arranged in four stacked rings, resulting in a barrel-shaped structure. The two end rings are each formed by seven alpha subunits, and the two central rings are each formed by seven beta subunits. The catalytic chamber with the active sites is on the inside of the barrel.</text>
</comment>
<dbReference type="OMA" id="MKRDHDK"/>
<dbReference type="Proteomes" id="UP000008237">
    <property type="component" value="Unassembled WGS sequence"/>
</dbReference>
<comment type="function">
    <text evidence="5">Non-catalytic component of the proteasome, a multicatalytic proteinase complex which is characterized by its ability to cleave peptides with Arg, Phe, Tyr, Leu, and Glu adjacent to the leaving group at neutral or slightly basic pH. The proteasome has an ATP-dependent proteolytic activity.</text>
</comment>
<dbReference type="GO" id="GO:0005634">
    <property type="term" value="C:nucleus"/>
    <property type="evidence" value="ECO:0007669"/>
    <property type="project" value="UniProtKB-SubCell"/>
</dbReference>
<evidence type="ECO:0000313" key="9">
    <source>
        <dbReference type="EMBL" id="EFN79330.1"/>
    </source>
</evidence>
<evidence type="ECO:0000256" key="6">
    <source>
        <dbReference type="ARBA" id="ARBA00026071"/>
    </source>
</evidence>
<evidence type="ECO:0000256" key="3">
    <source>
        <dbReference type="ARBA" id="ARBA00022942"/>
    </source>
</evidence>
<dbReference type="InParanoid" id="E2BY51"/>
<evidence type="ECO:0000256" key="4">
    <source>
        <dbReference type="ARBA" id="ARBA00023242"/>
    </source>
</evidence>
<dbReference type="GO" id="GO:0005737">
    <property type="term" value="C:cytoplasm"/>
    <property type="evidence" value="ECO:0007669"/>
    <property type="project" value="UniProtKB-SubCell"/>
</dbReference>
<dbReference type="PhylomeDB" id="E2BY51"/>
<organism evidence="10">
    <name type="scientific">Harpegnathos saltator</name>
    <name type="common">Jerdon's jumping ant</name>
    <dbReference type="NCBI Taxonomy" id="610380"/>
    <lineage>
        <taxon>Eukaryota</taxon>
        <taxon>Metazoa</taxon>
        <taxon>Ecdysozoa</taxon>
        <taxon>Arthropoda</taxon>
        <taxon>Hexapoda</taxon>
        <taxon>Insecta</taxon>
        <taxon>Pterygota</taxon>
        <taxon>Neoptera</taxon>
        <taxon>Endopterygota</taxon>
        <taxon>Hymenoptera</taxon>
        <taxon>Apocrita</taxon>
        <taxon>Aculeata</taxon>
        <taxon>Formicoidea</taxon>
        <taxon>Formicidae</taxon>
        <taxon>Ponerinae</taxon>
        <taxon>Ponerini</taxon>
        <taxon>Harpegnathos</taxon>
    </lineage>
</organism>
<keyword evidence="10" id="KW-1185">Reference proteome</keyword>
<dbReference type="InterPro" id="IPR016050">
    <property type="entry name" value="Proteasome_bsu_CS"/>
</dbReference>
<dbReference type="FunFam" id="3.60.20.10:FF:000008">
    <property type="entry name" value="Proteasome subunit beta type-4"/>
    <property type="match status" value="1"/>
</dbReference>
<dbReference type="STRING" id="610380.E2BY51"/>
<proteinExistence type="inferred from homology"/>
<evidence type="ECO:0000313" key="10">
    <source>
        <dbReference type="Proteomes" id="UP000008237"/>
    </source>
</evidence>
<dbReference type="InterPro" id="IPR035206">
    <property type="entry name" value="Proteasome_beta2"/>
</dbReference>
<gene>
    <name evidence="9" type="ORF">EAI_09816</name>
</gene>
<dbReference type="MEROPS" id="T01.984"/>
<dbReference type="CDD" id="cd03758">
    <property type="entry name" value="proteasome_beta_type_2"/>
    <property type="match status" value="1"/>
</dbReference>
<name>E2BY51_HARSA</name>
<reference evidence="9 10" key="1">
    <citation type="journal article" date="2010" name="Science">
        <title>Genomic comparison of the ants Camponotus floridanus and Harpegnathos saltator.</title>
        <authorList>
            <person name="Bonasio R."/>
            <person name="Zhang G."/>
            <person name="Ye C."/>
            <person name="Mutti N.S."/>
            <person name="Fang X."/>
            <person name="Qin N."/>
            <person name="Donahue G."/>
            <person name="Yang P."/>
            <person name="Li Q."/>
            <person name="Li C."/>
            <person name="Zhang P."/>
            <person name="Huang Z."/>
            <person name="Berger S.L."/>
            <person name="Reinberg D."/>
            <person name="Wang J."/>
            <person name="Liebig J."/>
        </authorList>
    </citation>
    <scope>NUCLEOTIDE SEQUENCE [LARGE SCALE GENOMIC DNA]</scope>
    <source>
        <strain evidence="9 10">R22 G/1</strain>
    </source>
</reference>
<evidence type="ECO:0000256" key="8">
    <source>
        <dbReference type="RuleBase" id="RU004203"/>
    </source>
</evidence>
<evidence type="ECO:0000256" key="1">
    <source>
        <dbReference type="ARBA" id="ARBA00011656"/>
    </source>
</evidence>
<dbReference type="PANTHER" id="PTHR32194">
    <property type="entry name" value="METALLOPROTEASE TLDD"/>
    <property type="match status" value="1"/>
</dbReference>
<dbReference type="GO" id="GO:0010498">
    <property type="term" value="P:proteasomal protein catabolic process"/>
    <property type="evidence" value="ECO:0007669"/>
    <property type="project" value="InterPro"/>
</dbReference>
<comment type="subcellular location">
    <subcellularLocation>
        <location evidence="8">Cytoplasm</location>
    </subcellularLocation>
    <subcellularLocation>
        <location evidence="8">Nucleus</location>
    </subcellularLocation>
</comment>
<comment type="function">
    <text evidence="7">Non-catalytic component of the 20S core proteasome complex involved in the proteolytic degradation of most intracellular proteins. This complex plays numerous essential roles within the cell by associating with different regulatory particles. Associated with two 19S regulatory particles, forms the 26S proteasome and thus participates in the ATP-dependent degradation of ubiquitinated proteins. The 26S proteasome plays a key role in the maintenance of protein homeostasis by removing misfolded or damaged proteins that could impair cellular functions, and by removing proteins whose functions are no longer required. Associated with the PA200 or PA28, the 20S proteasome mediates ubiquitin-independent protein degradation. This type of proteolysis is required in several pathways including spermatogenesis (20S-PA200 complex) or generation of a subset of MHC class I-presented antigenic peptides (20S-PA28 complex).</text>
</comment>
<comment type="similarity">
    <text evidence="8">Belongs to the peptidase T1B family.</text>
</comment>
<accession>E2BY51</accession>
<keyword evidence="2 8" id="KW-0963">Cytoplasm</keyword>
<dbReference type="OrthoDB" id="268428at2759"/>
<comment type="subunit">
    <text evidence="8">Component of the proteasome complex.</text>
</comment>
<keyword evidence="4 8" id="KW-0539">Nucleus</keyword>
<evidence type="ECO:0000256" key="7">
    <source>
        <dbReference type="ARBA" id="ARBA00049625"/>
    </source>
</evidence>
<comment type="subunit">
    <text evidence="1">The 26S proteasome consists of a 20S proteasome core and two 19S regulatory subunits. The 20S proteasome core is a barrel-shaped complex made of 28 subunits that are arranged in four stacked rings. The two outer rings are each formed by seven alpha subunits, and the two inner rings are formed by seven beta subunits. The proteolytic activity is exerted by three beta-subunits PSMB5, PSMB6 and PSMB7.</text>
</comment>
<comment type="function">
    <text evidence="8">Component of the proteasome, a multicatalytic proteinase complex which is characterized by its ability to cleave peptides with Arg, Phe, Tyr, Leu, and Glu adjacent to the leaving group at neutral or slightly basic pH. The proteasome has an ATP-dependent proteolytic activity.</text>
</comment>
<keyword evidence="3 8" id="KW-0647">Proteasome</keyword>
<dbReference type="EMBL" id="GL451420">
    <property type="protein sequence ID" value="EFN79330.1"/>
    <property type="molecule type" value="Genomic_DNA"/>
</dbReference>
<dbReference type="InterPro" id="IPR023333">
    <property type="entry name" value="Proteasome_suB-type"/>
</dbReference>
<evidence type="ECO:0000256" key="2">
    <source>
        <dbReference type="ARBA" id="ARBA00022490"/>
    </source>
</evidence>
<evidence type="ECO:0000256" key="5">
    <source>
        <dbReference type="ARBA" id="ARBA00024953"/>
    </source>
</evidence>
<sequence>MECLIGIQCKDFVLVAADMTTTQSIIVMKSDEHKIHKISDKLVMATSGESGDTTQFSEYIGKNIQLYKMRNGYELSPKAAACFTRRNLADYLRSRTPYFVNMLMAGYDDDAGPELYFIDYLASCVKVPYATHGYGGMFSMSVLDRYYKHDCTEQEAYALLKKCVQEIHKRLIVSLPNFKVQKVSKDGIKDMQPITAENIAIENAAKG</sequence>
<protein>
    <recommendedName>
        <fullName evidence="8">Proteasome subunit beta</fullName>
    </recommendedName>
</protein>
<dbReference type="Gene3D" id="3.60.20.10">
    <property type="entry name" value="Glutamine Phosphoribosylpyrophosphate, subunit 1, domain 1"/>
    <property type="match status" value="1"/>
</dbReference>
<dbReference type="SUPFAM" id="SSF56235">
    <property type="entry name" value="N-terminal nucleophile aminohydrolases (Ntn hydrolases)"/>
    <property type="match status" value="1"/>
</dbReference>